<dbReference type="InterPro" id="IPR010181">
    <property type="entry name" value="CGCAxxGCC_motif"/>
</dbReference>
<gene>
    <name evidence="1" type="ORF">DW740_13685</name>
</gene>
<proteinExistence type="predicted"/>
<sequence>MSTKAEQAIAFHDKGYNCAQAVACSFCKEFGVDEEEMFRIAEGFGLGMGMMEVCGALSGMMMIIGLQNSVGNLDKGKATKGDTYKKVREYAAKFKEQNGSYLCKELKGVETGKVLRSCPDCIRDAVALTEKYLAAQKDMEERQDSSPSVK</sequence>
<dbReference type="Pfam" id="PF09719">
    <property type="entry name" value="C_GCAxxG_C_C"/>
    <property type="match status" value="1"/>
</dbReference>
<accession>A0A414J2U5</accession>
<dbReference type="RefSeq" id="WP_118049538.1">
    <property type="nucleotide sequence ID" value="NZ_CABJFK010000011.1"/>
</dbReference>
<dbReference type="NCBIfam" id="TIGR01909">
    <property type="entry name" value="C_GCAxxG_C_C"/>
    <property type="match status" value="1"/>
</dbReference>
<dbReference type="AlphaFoldDB" id="A0A414J2U5"/>
<protein>
    <submittedName>
        <fullName evidence="1">C_GCAxxG_C_C family protein</fullName>
    </submittedName>
</protein>
<comment type="caution">
    <text evidence="1">The sequence shown here is derived from an EMBL/GenBank/DDBJ whole genome shotgun (WGS) entry which is preliminary data.</text>
</comment>
<organism evidence="1 2">
    <name type="scientific">Blautia obeum</name>
    <dbReference type="NCBI Taxonomy" id="40520"/>
    <lineage>
        <taxon>Bacteria</taxon>
        <taxon>Bacillati</taxon>
        <taxon>Bacillota</taxon>
        <taxon>Clostridia</taxon>
        <taxon>Lachnospirales</taxon>
        <taxon>Lachnospiraceae</taxon>
        <taxon>Blautia</taxon>
    </lineage>
</organism>
<evidence type="ECO:0000313" key="1">
    <source>
        <dbReference type="EMBL" id="RHE38410.1"/>
    </source>
</evidence>
<reference evidence="1 2" key="1">
    <citation type="submission" date="2018-08" db="EMBL/GenBank/DDBJ databases">
        <title>A genome reference for cultivated species of the human gut microbiota.</title>
        <authorList>
            <person name="Zou Y."/>
            <person name="Xue W."/>
            <person name="Luo G."/>
        </authorList>
    </citation>
    <scope>NUCLEOTIDE SEQUENCE [LARGE SCALE GENOMIC DNA]</scope>
    <source>
        <strain evidence="1 2">AM28-23</strain>
    </source>
</reference>
<evidence type="ECO:0000313" key="2">
    <source>
        <dbReference type="Proteomes" id="UP000283745"/>
    </source>
</evidence>
<name>A0A414J2U5_9FIRM</name>
<dbReference type="EMBL" id="QSKF01000011">
    <property type="protein sequence ID" value="RHE38410.1"/>
    <property type="molecule type" value="Genomic_DNA"/>
</dbReference>
<dbReference type="Proteomes" id="UP000283745">
    <property type="component" value="Unassembled WGS sequence"/>
</dbReference>